<evidence type="ECO:0000256" key="1">
    <source>
        <dbReference type="SAM" id="Phobius"/>
    </source>
</evidence>
<feature type="transmembrane region" description="Helical" evidence="1">
    <location>
        <begin position="44"/>
        <end position="70"/>
    </location>
</feature>
<keyword evidence="1" id="KW-0472">Membrane</keyword>
<comment type="caution">
    <text evidence="3">The sequence shown here is derived from an EMBL/GenBank/DDBJ whole genome shotgun (WGS) entry which is preliminary data.</text>
</comment>
<feature type="signal peptide" evidence="2">
    <location>
        <begin position="1"/>
        <end position="22"/>
    </location>
</feature>
<sequence>MWSVSLLPTLLVLACFSLEAYARPLASVLHLRSESEDQSDVPTWAIAVIAVIGGVAIIAITWILASCCCCGDKDEEHRKSGPCSNCNCGNSYCCFVGDCGGCDCGGCDCGGC</sequence>
<proteinExistence type="predicted"/>
<keyword evidence="1" id="KW-0812">Transmembrane</keyword>
<gene>
    <name evidence="3" type="ORF">PNOK_0477100</name>
</gene>
<keyword evidence="4" id="KW-1185">Reference proteome</keyword>
<protein>
    <submittedName>
        <fullName evidence="3">Uncharacterized protein</fullName>
    </submittedName>
</protein>
<keyword evidence="2" id="KW-0732">Signal</keyword>
<accession>A0A286UJR3</accession>
<evidence type="ECO:0000313" key="4">
    <source>
        <dbReference type="Proteomes" id="UP000217199"/>
    </source>
</evidence>
<name>A0A286UJR3_9AGAM</name>
<dbReference type="InParanoid" id="A0A286UJR3"/>
<keyword evidence="1" id="KW-1133">Transmembrane helix</keyword>
<feature type="chain" id="PRO_5013749685" evidence="2">
    <location>
        <begin position="23"/>
        <end position="112"/>
    </location>
</feature>
<reference evidence="3 4" key="1">
    <citation type="journal article" date="2017" name="Mol. Ecol.">
        <title>Comparative and population genomic landscape of Phellinus noxius: A hypervariable fungus causing root rot in trees.</title>
        <authorList>
            <person name="Chung C.L."/>
            <person name="Lee T.J."/>
            <person name="Akiba M."/>
            <person name="Lee H.H."/>
            <person name="Kuo T.H."/>
            <person name="Liu D."/>
            <person name="Ke H.M."/>
            <person name="Yokoi T."/>
            <person name="Roa M.B."/>
            <person name="Lu M.J."/>
            <person name="Chang Y.Y."/>
            <person name="Ann P.J."/>
            <person name="Tsai J.N."/>
            <person name="Chen C.Y."/>
            <person name="Tzean S.S."/>
            <person name="Ota Y."/>
            <person name="Hattori T."/>
            <person name="Sahashi N."/>
            <person name="Liou R.F."/>
            <person name="Kikuchi T."/>
            <person name="Tsai I.J."/>
        </authorList>
    </citation>
    <scope>NUCLEOTIDE SEQUENCE [LARGE SCALE GENOMIC DNA]</scope>
    <source>
        <strain evidence="3 4">FFPRI411160</strain>
    </source>
</reference>
<evidence type="ECO:0000256" key="2">
    <source>
        <dbReference type="SAM" id="SignalP"/>
    </source>
</evidence>
<dbReference type="AlphaFoldDB" id="A0A286UJR3"/>
<dbReference type="EMBL" id="NBII01000004">
    <property type="protein sequence ID" value="PAV19837.1"/>
    <property type="molecule type" value="Genomic_DNA"/>
</dbReference>
<dbReference type="Proteomes" id="UP000217199">
    <property type="component" value="Unassembled WGS sequence"/>
</dbReference>
<organism evidence="3 4">
    <name type="scientific">Pyrrhoderma noxium</name>
    <dbReference type="NCBI Taxonomy" id="2282107"/>
    <lineage>
        <taxon>Eukaryota</taxon>
        <taxon>Fungi</taxon>
        <taxon>Dikarya</taxon>
        <taxon>Basidiomycota</taxon>
        <taxon>Agaricomycotina</taxon>
        <taxon>Agaricomycetes</taxon>
        <taxon>Hymenochaetales</taxon>
        <taxon>Hymenochaetaceae</taxon>
        <taxon>Pyrrhoderma</taxon>
    </lineage>
</organism>
<evidence type="ECO:0000313" key="3">
    <source>
        <dbReference type="EMBL" id="PAV19837.1"/>
    </source>
</evidence>